<dbReference type="EMBL" id="BMUE01000003">
    <property type="protein sequence ID" value="GGW44143.1"/>
    <property type="molecule type" value="Genomic_DNA"/>
</dbReference>
<dbReference type="Pfam" id="PF13579">
    <property type="entry name" value="Glyco_trans_4_4"/>
    <property type="match status" value="1"/>
</dbReference>
<dbReference type="GO" id="GO:0016757">
    <property type="term" value="F:glycosyltransferase activity"/>
    <property type="evidence" value="ECO:0007669"/>
    <property type="project" value="UniProtKB-KW"/>
</dbReference>
<proteinExistence type="predicted"/>
<dbReference type="PANTHER" id="PTHR12526:SF510">
    <property type="entry name" value="D-INOSITOL 3-PHOSPHATE GLYCOSYLTRANSFERASE"/>
    <property type="match status" value="1"/>
</dbReference>
<evidence type="ECO:0000256" key="3">
    <source>
        <dbReference type="ARBA" id="ARBA00022679"/>
    </source>
</evidence>
<keyword evidence="3 7" id="KW-0808">Transferase</keyword>
<reference evidence="7" key="1">
    <citation type="journal article" date="2014" name="Int. J. Syst. Evol. Microbiol.">
        <title>Complete genome sequence of Corynebacterium casei LMG S-19264T (=DSM 44701T), isolated from a smear-ripened cheese.</title>
        <authorList>
            <consortium name="US DOE Joint Genome Institute (JGI-PGF)"/>
            <person name="Walter F."/>
            <person name="Albersmeier A."/>
            <person name="Kalinowski J."/>
            <person name="Ruckert C."/>
        </authorList>
    </citation>
    <scope>NUCLEOTIDE SEQUENCE</scope>
    <source>
        <strain evidence="7">JCM 4490</strain>
    </source>
</reference>
<comment type="caution">
    <text evidence="7">The sequence shown here is derived from an EMBL/GenBank/DDBJ whole genome shotgun (WGS) entry which is preliminary data.</text>
</comment>
<evidence type="ECO:0000256" key="1">
    <source>
        <dbReference type="ARBA" id="ARBA00021292"/>
    </source>
</evidence>
<evidence type="ECO:0000256" key="2">
    <source>
        <dbReference type="ARBA" id="ARBA00022676"/>
    </source>
</evidence>
<feature type="domain" description="Glycosyltransferase subfamily 4-like N-terminal" evidence="6">
    <location>
        <begin position="17"/>
        <end position="179"/>
    </location>
</feature>
<keyword evidence="2" id="KW-0328">Glycosyltransferase</keyword>
<organism evidence="7 8">
    <name type="scientific">Streptomyces lucensis JCM 4490</name>
    <dbReference type="NCBI Taxonomy" id="1306176"/>
    <lineage>
        <taxon>Bacteria</taxon>
        <taxon>Bacillati</taxon>
        <taxon>Actinomycetota</taxon>
        <taxon>Actinomycetes</taxon>
        <taxon>Kitasatosporales</taxon>
        <taxon>Streptomycetaceae</taxon>
        <taxon>Streptomyces</taxon>
    </lineage>
</organism>
<dbReference type="AlphaFoldDB" id="A0A918J298"/>
<name>A0A918J298_9ACTN</name>
<evidence type="ECO:0000313" key="7">
    <source>
        <dbReference type="EMBL" id="GGW44143.1"/>
    </source>
</evidence>
<evidence type="ECO:0000259" key="5">
    <source>
        <dbReference type="Pfam" id="PF00534"/>
    </source>
</evidence>
<protein>
    <recommendedName>
        <fullName evidence="1">D-inositol 3-phosphate glycosyltransferase</fullName>
    </recommendedName>
</protein>
<feature type="region of interest" description="Disordered" evidence="4">
    <location>
        <begin position="370"/>
        <end position="403"/>
    </location>
</feature>
<gene>
    <name evidence="7" type="ORF">GCM10010503_21100</name>
</gene>
<keyword evidence="8" id="KW-1185">Reference proteome</keyword>
<evidence type="ECO:0000256" key="4">
    <source>
        <dbReference type="SAM" id="MobiDB-lite"/>
    </source>
</evidence>
<accession>A0A918J298</accession>
<sequence>MRLLHVVTLVSDDGAYGGPTSVAVAQLEELAARRHDVTLTALWRGVSRAPDRLGPIRLRSRPARALLPSRGFTGVLHPLLLRDLWGAVGDADVVHVHAGRDLVSLAALAVAAARRVPYVAQTHGMVEPRTALPVRLFDLLYLPLLRRSRACLVLTEHERRLVARVLGPDGPPLRVLPNGIRPGAPEPEPRRPREPRVLFLARLHPRKRPEAFVRMASLVHETVPEARFTLYGPDDGSLPAVRRLIADGLTDVVHYGGALDPADAREAYRTAAVHVLASENEPFGMTVIEALAAGTPVVCTDTCGIAGELARRGAALVTDGSPEAMADAVRRLLGDPVLCARMARAGRRAVEDVFSIDAVADRLEEIYRDSARNRPAVLGDPRDEVRPAGGRPRQEPSAAEPTA</sequence>
<dbReference type="InterPro" id="IPR028098">
    <property type="entry name" value="Glyco_trans_4-like_N"/>
</dbReference>
<dbReference type="Pfam" id="PF00534">
    <property type="entry name" value="Glycos_transf_1"/>
    <property type="match status" value="1"/>
</dbReference>
<dbReference type="Proteomes" id="UP000620224">
    <property type="component" value="Unassembled WGS sequence"/>
</dbReference>
<dbReference type="Gene3D" id="3.40.50.2000">
    <property type="entry name" value="Glycogen Phosphorylase B"/>
    <property type="match status" value="2"/>
</dbReference>
<dbReference type="PANTHER" id="PTHR12526">
    <property type="entry name" value="GLYCOSYLTRANSFERASE"/>
    <property type="match status" value="1"/>
</dbReference>
<evidence type="ECO:0000259" key="6">
    <source>
        <dbReference type="Pfam" id="PF13579"/>
    </source>
</evidence>
<reference evidence="7" key="2">
    <citation type="submission" date="2020-09" db="EMBL/GenBank/DDBJ databases">
        <authorList>
            <person name="Sun Q."/>
            <person name="Ohkuma M."/>
        </authorList>
    </citation>
    <scope>NUCLEOTIDE SEQUENCE</scope>
    <source>
        <strain evidence="7">JCM 4490</strain>
    </source>
</reference>
<feature type="domain" description="Glycosyl transferase family 1" evidence="5">
    <location>
        <begin position="188"/>
        <end position="348"/>
    </location>
</feature>
<dbReference type="RefSeq" id="WP_190014920.1">
    <property type="nucleotide sequence ID" value="NZ_BMUE01000003.1"/>
</dbReference>
<dbReference type="InterPro" id="IPR001296">
    <property type="entry name" value="Glyco_trans_1"/>
</dbReference>
<evidence type="ECO:0000313" key="8">
    <source>
        <dbReference type="Proteomes" id="UP000620224"/>
    </source>
</evidence>
<dbReference type="SUPFAM" id="SSF53756">
    <property type="entry name" value="UDP-Glycosyltransferase/glycogen phosphorylase"/>
    <property type="match status" value="1"/>
</dbReference>